<dbReference type="PANTHER" id="PTHR28570:SF3">
    <property type="entry name" value="ASPARTYL AMINOPEPTIDASE"/>
    <property type="match status" value="1"/>
</dbReference>
<organism evidence="11 12">
    <name type="scientific">[Lactobacillus] rogosae</name>
    <dbReference type="NCBI Taxonomy" id="706562"/>
    <lineage>
        <taxon>Bacteria</taxon>
        <taxon>Bacillati</taxon>
        <taxon>Bacillota</taxon>
        <taxon>Clostridia</taxon>
        <taxon>Lachnospirales</taxon>
        <taxon>Lachnospiraceae</taxon>
        <taxon>Lachnospira</taxon>
    </lineage>
</organism>
<evidence type="ECO:0000256" key="9">
    <source>
        <dbReference type="RuleBase" id="RU004386"/>
    </source>
</evidence>
<name>A0ABV1BWN8_9FIRM</name>
<dbReference type="Gene3D" id="3.40.630.10">
    <property type="entry name" value="Zn peptidases"/>
    <property type="match status" value="1"/>
</dbReference>
<dbReference type="EC" id="3.4.11.-" evidence="10"/>
<evidence type="ECO:0000256" key="1">
    <source>
        <dbReference type="ARBA" id="ARBA00001947"/>
    </source>
</evidence>
<comment type="caution">
    <text evidence="11">The sequence shown here is derived from an EMBL/GenBank/DDBJ whole genome shotgun (WGS) entry which is preliminary data.</text>
</comment>
<evidence type="ECO:0000256" key="4">
    <source>
        <dbReference type="ARBA" id="ARBA00022670"/>
    </source>
</evidence>
<dbReference type="PANTHER" id="PTHR28570">
    <property type="entry name" value="ASPARTYL AMINOPEPTIDASE"/>
    <property type="match status" value="1"/>
</dbReference>
<accession>A0ABV1BWN8</accession>
<dbReference type="NCBIfam" id="NF002759">
    <property type="entry name" value="PRK02813.1"/>
    <property type="match status" value="1"/>
</dbReference>
<dbReference type="Pfam" id="PF02127">
    <property type="entry name" value="Peptidase_M18"/>
    <property type="match status" value="1"/>
</dbReference>
<evidence type="ECO:0000256" key="8">
    <source>
        <dbReference type="ARBA" id="ARBA00023049"/>
    </source>
</evidence>
<keyword evidence="12" id="KW-1185">Reference proteome</keyword>
<dbReference type="RefSeq" id="WP_349153743.1">
    <property type="nucleotide sequence ID" value="NZ_JBBMER010000007.1"/>
</dbReference>
<dbReference type="CDD" id="cd05658">
    <property type="entry name" value="M18_DAP"/>
    <property type="match status" value="1"/>
</dbReference>
<protein>
    <recommendedName>
        <fullName evidence="10">M18 family aminopeptidase</fullName>
        <ecNumber evidence="10">3.4.11.-</ecNumber>
    </recommendedName>
</protein>
<dbReference type="InterPro" id="IPR023358">
    <property type="entry name" value="Peptidase_M18_dom2"/>
</dbReference>
<dbReference type="GO" id="GO:0004177">
    <property type="term" value="F:aminopeptidase activity"/>
    <property type="evidence" value="ECO:0007669"/>
    <property type="project" value="UniProtKB-KW"/>
</dbReference>
<dbReference type="Proteomes" id="UP001442364">
    <property type="component" value="Unassembled WGS sequence"/>
</dbReference>
<sequence length="442" mass="49376">MQFTDEQFKKDSEQLIDFIYKSPSPYHVVNNIAAVLNENGFIRLSEGKAWKINPSGRYYVIRGGSSIIAFNMPKAESYKGYNITASHSDSPSFKIKENPEITTDKHYISLNVEKYGGMIMSTWLDRPLSVAGYAVAIGRSGIKEYLVNADKDLLVIPNLAIHMNRSVNDNTSLNPQKDMLPLFGDINAKDNFDEYIKSCIQSEDKDKESVADESLTTELFLYNREKGRIWGCNDEYISAPRLDDIQCAYSSLMAYIKALGEISDDYDKVNVCCVFNNEEVGSTTMQGADSTFLSDVLERISIAYGLDREKYMMAIASSYMVSADNAHAVHPNHTDKADLTNRPYMNEGIVIKFNGNQKYTTDSISYAIFKDICDKRNVPYQTYANRSDIAGGSTLGNISNSHVSVNTVDIGLAQLAMHSAYETAGVKDTTYMIEALTGVFLR</sequence>
<evidence type="ECO:0000256" key="7">
    <source>
        <dbReference type="ARBA" id="ARBA00022833"/>
    </source>
</evidence>
<evidence type="ECO:0000256" key="6">
    <source>
        <dbReference type="ARBA" id="ARBA00022801"/>
    </source>
</evidence>
<dbReference type="EMBL" id="JBBMER010000007">
    <property type="protein sequence ID" value="MEQ2380157.1"/>
    <property type="molecule type" value="Genomic_DNA"/>
</dbReference>
<evidence type="ECO:0000256" key="3">
    <source>
        <dbReference type="ARBA" id="ARBA00022438"/>
    </source>
</evidence>
<gene>
    <name evidence="11" type="ORF">WMO14_09730</name>
</gene>
<evidence type="ECO:0000313" key="12">
    <source>
        <dbReference type="Proteomes" id="UP001442364"/>
    </source>
</evidence>
<comment type="cofactor">
    <cofactor evidence="1 10">
        <name>Zn(2+)</name>
        <dbReference type="ChEBI" id="CHEBI:29105"/>
    </cofactor>
</comment>
<dbReference type="SUPFAM" id="SSF101821">
    <property type="entry name" value="Aminopeptidase/glucanase lid domain"/>
    <property type="match status" value="1"/>
</dbReference>
<evidence type="ECO:0000256" key="10">
    <source>
        <dbReference type="RuleBase" id="RU004387"/>
    </source>
</evidence>
<evidence type="ECO:0000313" key="11">
    <source>
        <dbReference type="EMBL" id="MEQ2380157.1"/>
    </source>
</evidence>
<keyword evidence="3 9" id="KW-0031">Aminopeptidase</keyword>
<keyword evidence="4 9" id="KW-0645">Protease</keyword>
<comment type="similarity">
    <text evidence="2 9">Belongs to the peptidase M18 family.</text>
</comment>
<proteinExistence type="inferred from homology"/>
<dbReference type="SUPFAM" id="SSF53187">
    <property type="entry name" value="Zn-dependent exopeptidases"/>
    <property type="match status" value="1"/>
</dbReference>
<keyword evidence="8 9" id="KW-0482">Metalloprotease</keyword>
<evidence type="ECO:0000256" key="2">
    <source>
        <dbReference type="ARBA" id="ARBA00008290"/>
    </source>
</evidence>
<keyword evidence="6 9" id="KW-0378">Hydrolase</keyword>
<dbReference type="InterPro" id="IPR001948">
    <property type="entry name" value="Peptidase_M18"/>
</dbReference>
<keyword evidence="7 9" id="KW-0862">Zinc</keyword>
<evidence type="ECO:0000256" key="5">
    <source>
        <dbReference type="ARBA" id="ARBA00022723"/>
    </source>
</evidence>
<dbReference type="PRINTS" id="PR00932">
    <property type="entry name" value="AMINO1PTASE"/>
</dbReference>
<reference evidence="11 12" key="1">
    <citation type="submission" date="2024-03" db="EMBL/GenBank/DDBJ databases">
        <title>Human intestinal bacterial collection.</title>
        <authorList>
            <person name="Pauvert C."/>
            <person name="Hitch T.C.A."/>
            <person name="Clavel T."/>
        </authorList>
    </citation>
    <scope>NUCLEOTIDE SEQUENCE [LARGE SCALE GENOMIC DNA]</scope>
    <source>
        <strain evidence="11 12">CLA-AA-H255</strain>
    </source>
</reference>
<keyword evidence="5 9" id="KW-0479">Metal-binding</keyword>
<dbReference type="Gene3D" id="2.30.250.10">
    <property type="entry name" value="Aminopeptidase i, Domain 2"/>
    <property type="match status" value="1"/>
</dbReference>